<feature type="signal peptide" evidence="2">
    <location>
        <begin position="1"/>
        <end position="18"/>
    </location>
</feature>
<evidence type="ECO:0000256" key="2">
    <source>
        <dbReference type="SAM" id="SignalP"/>
    </source>
</evidence>
<evidence type="ECO:0000256" key="1">
    <source>
        <dbReference type="SAM" id="MobiDB-lite"/>
    </source>
</evidence>
<reference evidence="3 4" key="1">
    <citation type="submission" date="2023-07" db="EMBL/GenBank/DDBJ databases">
        <title>Citrobacter selenititolerans sp. nov., isolated from seleniferous soil.</title>
        <authorList>
            <person name="Zhang S."/>
            <person name="Li K."/>
            <person name="Peng J."/>
            <person name="Wang H."/>
            <person name="Sun J."/>
            <person name="Guo Y."/>
        </authorList>
    </citation>
    <scope>NUCLEOTIDE SEQUENCE [LARGE SCALE GENOMIC DNA]</scope>
    <source>
        <strain evidence="3 4">S2-9</strain>
    </source>
</reference>
<keyword evidence="4" id="KW-1185">Reference proteome</keyword>
<protein>
    <recommendedName>
        <fullName evidence="5">CG2 omega domain protein</fullName>
    </recommendedName>
</protein>
<dbReference type="RefSeq" id="WP_276292023.1">
    <property type="nucleotide sequence ID" value="NZ_CP119862.1"/>
</dbReference>
<feature type="compositionally biased region" description="Basic and acidic residues" evidence="1">
    <location>
        <begin position="82"/>
        <end position="110"/>
    </location>
</feature>
<comment type="caution">
    <text evidence="3">The sequence shown here is derived from an EMBL/GenBank/DDBJ whole genome shotgun (WGS) entry which is preliminary data.</text>
</comment>
<evidence type="ECO:0000313" key="4">
    <source>
        <dbReference type="Proteomes" id="UP001174867"/>
    </source>
</evidence>
<name>A0ABT8PV38_9ENTR</name>
<proteinExistence type="predicted"/>
<dbReference type="EMBL" id="JAUJYW010000004">
    <property type="protein sequence ID" value="MDN8599957.1"/>
    <property type="molecule type" value="Genomic_DNA"/>
</dbReference>
<keyword evidence="2" id="KW-0732">Signal</keyword>
<accession>A0ABT8PV38</accession>
<dbReference type="Proteomes" id="UP001174867">
    <property type="component" value="Unassembled WGS sequence"/>
</dbReference>
<feature type="chain" id="PRO_5047492783" description="CG2 omega domain protein" evidence="2">
    <location>
        <begin position="19"/>
        <end position="119"/>
    </location>
</feature>
<organism evidence="3 4">
    <name type="scientific">Citrobacter enshiensis</name>
    <dbReference type="NCBI Taxonomy" id="2971264"/>
    <lineage>
        <taxon>Bacteria</taxon>
        <taxon>Pseudomonadati</taxon>
        <taxon>Pseudomonadota</taxon>
        <taxon>Gammaproteobacteria</taxon>
        <taxon>Enterobacterales</taxon>
        <taxon>Enterobacteriaceae</taxon>
        <taxon>Citrobacter</taxon>
    </lineage>
</organism>
<gene>
    <name evidence="3" type="ORF">Q0A17_11115</name>
</gene>
<feature type="region of interest" description="Disordered" evidence="1">
    <location>
        <begin position="59"/>
        <end position="119"/>
    </location>
</feature>
<evidence type="ECO:0008006" key="5">
    <source>
        <dbReference type="Google" id="ProtNLM"/>
    </source>
</evidence>
<evidence type="ECO:0000313" key="3">
    <source>
        <dbReference type="EMBL" id="MDN8599957.1"/>
    </source>
</evidence>
<sequence length="119" mass="13018">MKNTALLLSLLMTAPALADVSINSNGVRVSMDREDEINEWKNKHKNECSSVTIGGVKVTSDGCSGGKNKENHSVHGDNNPGKGHDKNKNKYDDDDDYNVKVEHYDADSTKGKGKSKQNK</sequence>